<proteinExistence type="predicted"/>
<keyword evidence="4" id="KW-1185">Reference proteome</keyword>
<dbReference type="Gene3D" id="3.30.2350.10">
    <property type="entry name" value="Pseudouridine synthase"/>
    <property type="match status" value="1"/>
</dbReference>
<comment type="caution">
    <text evidence="3">The sequence shown here is derived from an EMBL/GenBank/DDBJ whole genome shotgun (WGS) entry which is preliminary data.</text>
</comment>
<feature type="domain" description="Pseudouridine synthase RsuA/RluA-like" evidence="2">
    <location>
        <begin position="577"/>
        <end position="725"/>
    </location>
</feature>
<dbReference type="GO" id="GO:0009982">
    <property type="term" value="F:pseudouridine synthase activity"/>
    <property type="evidence" value="ECO:0007669"/>
    <property type="project" value="InterPro"/>
</dbReference>
<dbReference type="InterPro" id="IPR002885">
    <property type="entry name" value="PPR_rpt"/>
</dbReference>
<name>A0AA36JQ45_9DINO</name>
<reference evidence="3" key="1">
    <citation type="submission" date="2023-08" db="EMBL/GenBank/DDBJ databases">
        <authorList>
            <person name="Chen Y."/>
            <person name="Shah S."/>
            <person name="Dougan E. K."/>
            <person name="Thang M."/>
            <person name="Chan C."/>
        </authorList>
    </citation>
    <scope>NUCLEOTIDE SEQUENCE</scope>
</reference>
<dbReference type="Pfam" id="PF00849">
    <property type="entry name" value="PseudoU_synth_2"/>
    <property type="match status" value="1"/>
</dbReference>
<dbReference type="Pfam" id="PF13812">
    <property type="entry name" value="PPR_3"/>
    <property type="match status" value="1"/>
</dbReference>
<evidence type="ECO:0000313" key="4">
    <source>
        <dbReference type="Proteomes" id="UP001178507"/>
    </source>
</evidence>
<dbReference type="Proteomes" id="UP001178507">
    <property type="component" value="Unassembled WGS sequence"/>
</dbReference>
<evidence type="ECO:0000313" key="3">
    <source>
        <dbReference type="EMBL" id="CAJ1409104.1"/>
    </source>
</evidence>
<organism evidence="3 4">
    <name type="scientific">Effrenium voratum</name>
    <dbReference type="NCBI Taxonomy" id="2562239"/>
    <lineage>
        <taxon>Eukaryota</taxon>
        <taxon>Sar</taxon>
        <taxon>Alveolata</taxon>
        <taxon>Dinophyceae</taxon>
        <taxon>Suessiales</taxon>
        <taxon>Symbiodiniaceae</taxon>
        <taxon>Effrenium</taxon>
    </lineage>
</organism>
<dbReference type="SUPFAM" id="SSF55120">
    <property type="entry name" value="Pseudouridine synthase"/>
    <property type="match status" value="1"/>
</dbReference>
<dbReference type="InterPro" id="IPR006145">
    <property type="entry name" value="PsdUridine_synth_RsuA/RluA"/>
</dbReference>
<protein>
    <recommendedName>
        <fullName evidence="2">Pseudouridine synthase RsuA/RluA-like domain-containing protein</fullName>
    </recommendedName>
</protein>
<evidence type="ECO:0000259" key="2">
    <source>
        <dbReference type="Pfam" id="PF00849"/>
    </source>
</evidence>
<keyword evidence="1" id="KW-0677">Repeat</keyword>
<dbReference type="PANTHER" id="PTHR47447">
    <property type="entry name" value="OS03G0856100 PROTEIN"/>
    <property type="match status" value="1"/>
</dbReference>
<dbReference type="CDD" id="cd02869">
    <property type="entry name" value="PseudoU_synth_RluA_like"/>
    <property type="match status" value="1"/>
</dbReference>
<evidence type="ECO:0000256" key="1">
    <source>
        <dbReference type="ARBA" id="ARBA00022737"/>
    </source>
</evidence>
<gene>
    <name evidence="3" type="ORF">EVOR1521_LOCUS30282</name>
</gene>
<dbReference type="GO" id="GO:0003723">
    <property type="term" value="F:RNA binding"/>
    <property type="evidence" value="ECO:0007669"/>
    <property type="project" value="InterPro"/>
</dbReference>
<dbReference type="InterPro" id="IPR020103">
    <property type="entry name" value="PsdUridine_synth_cat_dom_sf"/>
</dbReference>
<dbReference type="EMBL" id="CAUJNA010003751">
    <property type="protein sequence ID" value="CAJ1409104.1"/>
    <property type="molecule type" value="Genomic_DNA"/>
</dbReference>
<sequence length="794" mass="88403">MDIRMRRTGGQIKPAWQESIVELCTDVIVVNSSASACNACSAWQHGALLLDSQRSRRLEPDVVSFGAAVSGCERSCLWQRALGLMGTMTAQLVPGNIIVYSSTLSCCGKARAWRQALLSKMLQAQLKPNIITYNSSISAFERAEWQIALSAFMNLRCAQLEGNSRSYRAALGAIGESHQWWQVMAMIACSEAAVGLNNQLLSTAIGAFEQCEQWDRALSLIYQAQQEGFPIDLITCNRALSACATCARWQEALLLVRELRQARVQADRVTFNTLMHATGQGRQWQQALLWLERLDSSREADEITYVSAMAACTREHWARALQIFAAMLGRRLGNDFAYNSAITACQNGHQWQHSMHLMFMMAAASFRPSVICWDSVMLACLGRNEELAFQSFLESAPLREPVSFLWALAALGHDLEPVVIHRACRDALNVNFSKTADLARLWWSAAALGASSRRLRGLASACHLSAFSLEDLSMAVTGISALDPLNSLDQDFLLDAQKATEQWLRRAEAWQLAFAEQGQDLLAILFSCRMSRCLRTGLLQLCQKAMRTVGRSLDADGVSKDVGASGLLTALDQNDRLVLMKPAGWEVFGQHVEHQLLEVTRPLGFPIFEDPSHNFGFLHRLDVPSSGLILAAKSYEAFYDLQVQLHAGAIKRDYTALCHGWAKVREIRARTRSRDGRPTKSGGQGKPSCSVLALLQHLQMFGALSQLLITIVTGRKHQIRSHLAHVGHPVVRDRMYTSWTCFQDDGKHFARNWLHRHQITFRCADGKPCHVVCQLPADLDMSLRHARVVRRGKG</sequence>
<dbReference type="AlphaFoldDB" id="A0AA36JQ45"/>
<dbReference type="PANTHER" id="PTHR47447:SF17">
    <property type="entry name" value="OS12G0638900 PROTEIN"/>
    <property type="match status" value="1"/>
</dbReference>
<dbReference type="InterPro" id="IPR011990">
    <property type="entry name" value="TPR-like_helical_dom_sf"/>
</dbReference>
<accession>A0AA36JQ45</accession>
<dbReference type="Gene3D" id="1.25.40.10">
    <property type="entry name" value="Tetratricopeptide repeat domain"/>
    <property type="match status" value="3"/>
</dbReference>
<dbReference type="GO" id="GO:0001522">
    <property type="term" value="P:pseudouridine synthesis"/>
    <property type="evidence" value="ECO:0007669"/>
    <property type="project" value="InterPro"/>
</dbReference>